<feature type="domain" description="Mur ligase central" evidence="14">
    <location>
        <begin position="96"/>
        <end position="276"/>
    </location>
</feature>
<dbReference type="SUPFAM" id="SSF53244">
    <property type="entry name" value="MurD-like peptide ligases, peptide-binding domain"/>
    <property type="match status" value="1"/>
</dbReference>
<dbReference type="SUPFAM" id="SSF53623">
    <property type="entry name" value="MurD-like peptide ligases, catalytic domain"/>
    <property type="match status" value="1"/>
</dbReference>
<dbReference type="InterPro" id="IPR004101">
    <property type="entry name" value="Mur_ligase_C"/>
</dbReference>
<dbReference type="EMBL" id="JBHTLD010000001">
    <property type="protein sequence ID" value="MFD1184596.1"/>
    <property type="molecule type" value="Genomic_DNA"/>
</dbReference>
<dbReference type="InterPro" id="IPR035911">
    <property type="entry name" value="MurE/MurF_N"/>
</dbReference>
<evidence type="ECO:0000256" key="6">
    <source>
        <dbReference type="ARBA" id="ARBA00022960"/>
    </source>
</evidence>
<keyword evidence="6 10" id="KW-0133">Cell shape</keyword>
<feature type="domain" description="Mur ligase N-terminal catalytic" evidence="12">
    <location>
        <begin position="18"/>
        <end position="85"/>
    </location>
</feature>
<comment type="function">
    <text evidence="10 11">Involved in cell wall formation. Catalyzes the final step in the synthesis of UDP-N-acetylmuramoyl-pentapeptide, the precursor of murein.</text>
</comment>
<evidence type="ECO:0000313" key="15">
    <source>
        <dbReference type="EMBL" id="MFD1184596.1"/>
    </source>
</evidence>
<evidence type="ECO:0000256" key="5">
    <source>
        <dbReference type="ARBA" id="ARBA00022840"/>
    </source>
</evidence>
<dbReference type="InterPro" id="IPR000713">
    <property type="entry name" value="Mur_ligase_N"/>
</dbReference>
<evidence type="ECO:0000259" key="14">
    <source>
        <dbReference type="Pfam" id="PF08245"/>
    </source>
</evidence>
<dbReference type="InterPro" id="IPR051046">
    <property type="entry name" value="MurCDEF_CellWall_CoF430Synth"/>
</dbReference>
<dbReference type="InterPro" id="IPR005863">
    <property type="entry name" value="UDP-N-AcMur_synth"/>
</dbReference>
<keyword evidence="16" id="KW-1185">Reference proteome</keyword>
<dbReference type="GO" id="GO:0047480">
    <property type="term" value="F:UDP-N-acetylmuramoyl-tripeptide-D-alanyl-D-alanine ligase activity"/>
    <property type="evidence" value="ECO:0007669"/>
    <property type="project" value="UniProtKB-EC"/>
</dbReference>
<comment type="similarity">
    <text evidence="10">Belongs to the MurCDEF family. MurF subfamily.</text>
</comment>
<dbReference type="InterPro" id="IPR036615">
    <property type="entry name" value="Mur_ligase_C_dom_sf"/>
</dbReference>
<dbReference type="Gene3D" id="3.90.190.20">
    <property type="entry name" value="Mur ligase, C-terminal domain"/>
    <property type="match status" value="1"/>
</dbReference>
<evidence type="ECO:0000256" key="9">
    <source>
        <dbReference type="ARBA" id="ARBA00023316"/>
    </source>
</evidence>
<evidence type="ECO:0000256" key="10">
    <source>
        <dbReference type="HAMAP-Rule" id="MF_02019"/>
    </source>
</evidence>
<proteinExistence type="inferred from homology"/>
<keyword evidence="5 10" id="KW-0067">ATP-binding</keyword>
<dbReference type="PANTHER" id="PTHR43024">
    <property type="entry name" value="UDP-N-ACETYLMURAMOYL-TRIPEPTIDE--D-ALANYL-D-ALANINE LIGASE"/>
    <property type="match status" value="1"/>
</dbReference>
<keyword evidence="2 10" id="KW-0436">Ligase</keyword>
<evidence type="ECO:0000259" key="12">
    <source>
        <dbReference type="Pfam" id="PF01225"/>
    </source>
</evidence>
<evidence type="ECO:0000256" key="2">
    <source>
        <dbReference type="ARBA" id="ARBA00022598"/>
    </source>
</evidence>
<comment type="subcellular location">
    <subcellularLocation>
        <location evidence="10 11">Cytoplasm</location>
    </subcellularLocation>
</comment>
<evidence type="ECO:0000256" key="4">
    <source>
        <dbReference type="ARBA" id="ARBA00022741"/>
    </source>
</evidence>
<sequence>MQNNIEFLYLKYQECLHVSTDSRAEQNQSLFFALNGPNFKGAKFAQMALDKGAKYAVVDDPAFASENVFVVEDTLVALQELARHHRRQLSIPVIGITGSNGKTTSKELVHAVLSQKYNTLYTQGNLNNHIGVPLTLLRITPAHEMAIIEMGANHIGEIALLCSIALPSHGFITNIGKAHLEGFGSLEGVARGKSELYLHLDEHKGTVFVNTGNEHLMRMSRRISDKVTYPASNDYYHSELLEASPYVVYKDEEGNVVNTQLVGSYNYENMAAAACIGKFFGVPLEQANGAIAEYSPVNNRSQVLQQGSNTLILDAYNANPTSMAAAVRNFGSMKAARKMVILGDMFELGAESEAEHRALGEVVAEQHFDTVILCGKDMQHAAAVNDSFLYFETKPELQTWLRKNPVAESYVLIKGSRGMGLETLTTELALAD</sequence>
<dbReference type="Pfam" id="PF01225">
    <property type="entry name" value="Mur_ligase"/>
    <property type="match status" value="1"/>
</dbReference>
<dbReference type="PANTHER" id="PTHR43024:SF1">
    <property type="entry name" value="UDP-N-ACETYLMURAMOYL-TRIPEPTIDE--D-ALANYL-D-ALANINE LIGASE"/>
    <property type="match status" value="1"/>
</dbReference>
<comment type="pathway">
    <text evidence="10 11">Cell wall biogenesis; peptidoglycan biosynthesis.</text>
</comment>
<dbReference type="Pfam" id="PF08245">
    <property type="entry name" value="Mur_ligase_M"/>
    <property type="match status" value="1"/>
</dbReference>
<keyword evidence="3 10" id="KW-0132">Cell division</keyword>
<dbReference type="NCBIfam" id="TIGR01143">
    <property type="entry name" value="murF"/>
    <property type="match status" value="1"/>
</dbReference>
<gene>
    <name evidence="10 15" type="primary">murF</name>
    <name evidence="15" type="ORF">ACFQ2O_00160</name>
</gene>
<keyword evidence="9 10" id="KW-0961">Cell wall biogenesis/degradation</keyword>
<evidence type="ECO:0000313" key="16">
    <source>
        <dbReference type="Proteomes" id="UP001597094"/>
    </source>
</evidence>
<dbReference type="RefSeq" id="WP_377521922.1">
    <property type="nucleotide sequence ID" value="NZ_JBHTLD010000001.1"/>
</dbReference>
<keyword evidence="8 10" id="KW-0131">Cell cycle</keyword>
<keyword evidence="1 10" id="KW-0963">Cytoplasm</keyword>
<protein>
    <recommendedName>
        <fullName evidence="10 11">UDP-N-acetylmuramoyl-tripeptide--D-alanyl-D-alanine ligase</fullName>
        <ecNumber evidence="10 11">6.3.2.10</ecNumber>
    </recommendedName>
    <alternativeName>
        <fullName evidence="10">D-alanyl-D-alanine-adding enzyme</fullName>
    </alternativeName>
</protein>
<evidence type="ECO:0000256" key="7">
    <source>
        <dbReference type="ARBA" id="ARBA00022984"/>
    </source>
</evidence>
<dbReference type="Gene3D" id="3.40.1390.10">
    <property type="entry name" value="MurE/MurF, N-terminal domain"/>
    <property type="match status" value="1"/>
</dbReference>
<reference evidence="16" key="1">
    <citation type="journal article" date="2019" name="Int. J. Syst. Evol. Microbiol.">
        <title>The Global Catalogue of Microorganisms (GCM) 10K type strain sequencing project: providing services to taxonomists for standard genome sequencing and annotation.</title>
        <authorList>
            <consortium name="The Broad Institute Genomics Platform"/>
            <consortium name="The Broad Institute Genome Sequencing Center for Infectious Disease"/>
            <person name="Wu L."/>
            <person name="Ma J."/>
        </authorList>
    </citation>
    <scope>NUCLEOTIDE SEQUENCE [LARGE SCALE GENOMIC DNA]</scope>
    <source>
        <strain evidence="16">JCM 31319</strain>
    </source>
</reference>
<dbReference type="EC" id="6.3.2.10" evidence="10 11"/>
<evidence type="ECO:0000256" key="8">
    <source>
        <dbReference type="ARBA" id="ARBA00023306"/>
    </source>
</evidence>
<dbReference type="InterPro" id="IPR036565">
    <property type="entry name" value="Mur-like_cat_sf"/>
</dbReference>
<dbReference type="SUPFAM" id="SSF63418">
    <property type="entry name" value="MurE/MurF N-terminal domain"/>
    <property type="match status" value="1"/>
</dbReference>
<name>A0ABW3SIF6_9BACT</name>
<feature type="domain" description="Mur ligase C-terminal" evidence="13">
    <location>
        <begin position="300"/>
        <end position="417"/>
    </location>
</feature>
<evidence type="ECO:0000256" key="1">
    <source>
        <dbReference type="ARBA" id="ARBA00022490"/>
    </source>
</evidence>
<comment type="caution">
    <text evidence="15">The sequence shown here is derived from an EMBL/GenBank/DDBJ whole genome shotgun (WGS) entry which is preliminary data.</text>
</comment>
<evidence type="ECO:0000256" key="3">
    <source>
        <dbReference type="ARBA" id="ARBA00022618"/>
    </source>
</evidence>
<organism evidence="15 16">
    <name type="scientific">Pontibacter rugosus</name>
    <dbReference type="NCBI Taxonomy" id="1745966"/>
    <lineage>
        <taxon>Bacteria</taxon>
        <taxon>Pseudomonadati</taxon>
        <taxon>Bacteroidota</taxon>
        <taxon>Cytophagia</taxon>
        <taxon>Cytophagales</taxon>
        <taxon>Hymenobacteraceae</taxon>
        <taxon>Pontibacter</taxon>
    </lineage>
</organism>
<feature type="binding site" evidence="10">
    <location>
        <begin position="98"/>
        <end position="104"/>
    </location>
    <ligand>
        <name>ATP</name>
        <dbReference type="ChEBI" id="CHEBI:30616"/>
    </ligand>
</feature>
<evidence type="ECO:0000256" key="11">
    <source>
        <dbReference type="RuleBase" id="RU004136"/>
    </source>
</evidence>
<keyword evidence="7 10" id="KW-0573">Peptidoglycan synthesis</keyword>
<evidence type="ECO:0000259" key="13">
    <source>
        <dbReference type="Pfam" id="PF02875"/>
    </source>
</evidence>
<dbReference type="InterPro" id="IPR013221">
    <property type="entry name" value="Mur_ligase_cen"/>
</dbReference>
<dbReference type="Proteomes" id="UP001597094">
    <property type="component" value="Unassembled WGS sequence"/>
</dbReference>
<comment type="catalytic activity">
    <reaction evidence="10 11">
        <text>D-alanyl-D-alanine + UDP-N-acetyl-alpha-D-muramoyl-L-alanyl-gamma-D-glutamyl-meso-2,6-diaminopimelate + ATP = UDP-N-acetyl-alpha-D-muramoyl-L-alanyl-gamma-D-glutamyl-meso-2,6-diaminopimeloyl-D-alanyl-D-alanine + ADP + phosphate + H(+)</text>
        <dbReference type="Rhea" id="RHEA:28374"/>
        <dbReference type="ChEBI" id="CHEBI:15378"/>
        <dbReference type="ChEBI" id="CHEBI:30616"/>
        <dbReference type="ChEBI" id="CHEBI:43474"/>
        <dbReference type="ChEBI" id="CHEBI:57822"/>
        <dbReference type="ChEBI" id="CHEBI:61386"/>
        <dbReference type="ChEBI" id="CHEBI:83905"/>
        <dbReference type="ChEBI" id="CHEBI:456216"/>
        <dbReference type="EC" id="6.3.2.10"/>
    </reaction>
</comment>
<keyword evidence="4 10" id="KW-0547">Nucleotide-binding</keyword>
<dbReference type="Pfam" id="PF02875">
    <property type="entry name" value="Mur_ligase_C"/>
    <property type="match status" value="1"/>
</dbReference>
<dbReference type="HAMAP" id="MF_02019">
    <property type="entry name" value="MurF"/>
    <property type="match status" value="1"/>
</dbReference>
<dbReference type="Gene3D" id="3.40.1190.10">
    <property type="entry name" value="Mur-like, catalytic domain"/>
    <property type="match status" value="1"/>
</dbReference>
<accession>A0ABW3SIF6</accession>